<dbReference type="AlphaFoldDB" id="A0A550C2P3"/>
<evidence type="ECO:0000313" key="3">
    <source>
        <dbReference type="EMBL" id="TRM62049.1"/>
    </source>
</evidence>
<reference evidence="2" key="2">
    <citation type="submission" date="2019-06" db="EMBL/GenBank/DDBJ databases">
        <authorList>
            <consortium name="DOE Joint Genome Institute"/>
            <person name="Ahrendt S.R."/>
            <person name="Cantor M.N."/>
            <person name="Hua S.X."/>
        </authorList>
    </citation>
    <scope>NUCLEOTIDE SEQUENCE</scope>
    <source>
        <strain evidence="2">NL-1724</strain>
    </source>
</reference>
<keyword evidence="4" id="KW-1185">Reference proteome</keyword>
<dbReference type="OrthoDB" id="3025211at2759"/>
<dbReference type="Proteomes" id="UP000320762">
    <property type="component" value="Unassembled WGS sequence"/>
</dbReference>
<name>A0A550C2P3_9AGAR</name>
<feature type="compositionally biased region" description="Pro residues" evidence="1">
    <location>
        <begin position="25"/>
        <end position="39"/>
    </location>
</feature>
<proteinExistence type="predicted"/>
<accession>A0A550C2P3</accession>
<evidence type="ECO:0000256" key="1">
    <source>
        <dbReference type="SAM" id="MobiDB-lite"/>
    </source>
</evidence>
<feature type="region of interest" description="Disordered" evidence="1">
    <location>
        <begin position="78"/>
        <end position="111"/>
    </location>
</feature>
<evidence type="ECO:0000313" key="4">
    <source>
        <dbReference type="Proteomes" id="UP000320762"/>
    </source>
</evidence>
<comment type="caution">
    <text evidence="2">The sequence shown here is derived from an EMBL/GenBank/DDBJ whole genome shotgun (WGS) entry which is preliminary data.</text>
</comment>
<sequence>MPELGCYHCAQREINHICKMDGQIPKPPPPKPGDPPPPKVPHRAKPADAPKGPPATHPSQYGHLRSLTDCCAQGDGSRHTATFHRPSKDSDPNFLPTPDTLTPMASGQRRPYKENCKTCNLADHILNSFDKNKRLALIEEAKAIRRAYEKKNLTGMRTEDALNALDISGHAFAVARGKELAMAITNPEKDEHWLLRISFATEGHAFGILREHFELIVSEPPVERGQTSYSYQIPPRGGRKCSRKQMTYRKRIRYSSRGRGI</sequence>
<reference evidence="2 4" key="1">
    <citation type="journal article" date="2019" name="New Phytol.">
        <title>Comparative genomics reveals unique wood-decay strategies and fruiting body development in the Schizophyllaceae.</title>
        <authorList>
            <person name="Almasi E."/>
            <person name="Sahu N."/>
            <person name="Krizsan K."/>
            <person name="Balint B."/>
            <person name="Kovacs G.M."/>
            <person name="Kiss B."/>
            <person name="Cseklye J."/>
            <person name="Drula E."/>
            <person name="Henrissat B."/>
            <person name="Nagy I."/>
            <person name="Chovatia M."/>
            <person name="Adam C."/>
            <person name="LaButti K."/>
            <person name="Lipzen A."/>
            <person name="Riley R."/>
            <person name="Grigoriev I.V."/>
            <person name="Nagy L.G."/>
        </authorList>
    </citation>
    <scope>NUCLEOTIDE SEQUENCE [LARGE SCALE GENOMIC DNA]</scope>
    <source>
        <strain evidence="2 4">NL-1724</strain>
    </source>
</reference>
<feature type="region of interest" description="Disordered" evidence="1">
    <location>
        <begin position="20"/>
        <end position="61"/>
    </location>
</feature>
<organism evidence="2 4">
    <name type="scientific">Schizophyllum amplum</name>
    <dbReference type="NCBI Taxonomy" id="97359"/>
    <lineage>
        <taxon>Eukaryota</taxon>
        <taxon>Fungi</taxon>
        <taxon>Dikarya</taxon>
        <taxon>Basidiomycota</taxon>
        <taxon>Agaricomycotina</taxon>
        <taxon>Agaricomycetes</taxon>
        <taxon>Agaricomycetidae</taxon>
        <taxon>Agaricales</taxon>
        <taxon>Schizophyllaceae</taxon>
        <taxon>Schizophyllum</taxon>
    </lineage>
</organism>
<gene>
    <name evidence="2" type="ORF">BD626DRAFT_175185</name>
    <name evidence="3" type="ORF">BD626DRAFT_499631</name>
</gene>
<protein>
    <submittedName>
        <fullName evidence="2">Uncharacterized protein</fullName>
    </submittedName>
</protein>
<evidence type="ECO:0000313" key="2">
    <source>
        <dbReference type="EMBL" id="TRM59070.1"/>
    </source>
</evidence>
<dbReference type="EMBL" id="VDMD01000031">
    <property type="protein sequence ID" value="TRM59070.1"/>
    <property type="molecule type" value="Genomic_DNA"/>
</dbReference>
<dbReference type="EMBL" id="VDMD01000014">
    <property type="protein sequence ID" value="TRM62049.1"/>
    <property type="molecule type" value="Genomic_DNA"/>
</dbReference>